<protein>
    <submittedName>
        <fullName evidence="2">Uncharacterized protein</fullName>
    </submittedName>
</protein>
<keyword evidence="3" id="KW-1185">Reference proteome</keyword>
<evidence type="ECO:0000313" key="3">
    <source>
        <dbReference type="Proteomes" id="UP001303647"/>
    </source>
</evidence>
<feature type="region of interest" description="Disordered" evidence="1">
    <location>
        <begin position="207"/>
        <end position="227"/>
    </location>
</feature>
<dbReference type="EMBL" id="MU857657">
    <property type="protein sequence ID" value="KAK4247249.1"/>
    <property type="molecule type" value="Genomic_DNA"/>
</dbReference>
<evidence type="ECO:0000256" key="1">
    <source>
        <dbReference type="SAM" id="MobiDB-lite"/>
    </source>
</evidence>
<gene>
    <name evidence="2" type="ORF">C7999DRAFT_32331</name>
</gene>
<dbReference type="Proteomes" id="UP001303647">
    <property type="component" value="Unassembled WGS sequence"/>
</dbReference>
<comment type="caution">
    <text evidence="2">The sequence shown here is derived from an EMBL/GenBank/DDBJ whole genome shotgun (WGS) entry which is preliminary data.</text>
</comment>
<reference evidence="2" key="2">
    <citation type="submission" date="2023-05" db="EMBL/GenBank/DDBJ databases">
        <authorList>
            <consortium name="Lawrence Berkeley National Laboratory"/>
            <person name="Steindorff A."/>
            <person name="Hensen N."/>
            <person name="Bonometti L."/>
            <person name="Westerberg I."/>
            <person name="Brannstrom I.O."/>
            <person name="Guillou S."/>
            <person name="Cros-Aarteil S."/>
            <person name="Calhoun S."/>
            <person name="Haridas S."/>
            <person name="Kuo A."/>
            <person name="Mondo S."/>
            <person name="Pangilinan J."/>
            <person name="Riley R."/>
            <person name="Labutti K."/>
            <person name="Andreopoulos B."/>
            <person name="Lipzen A."/>
            <person name="Chen C."/>
            <person name="Yanf M."/>
            <person name="Daum C."/>
            <person name="Ng V."/>
            <person name="Clum A."/>
            <person name="Ohm R."/>
            <person name="Martin F."/>
            <person name="Silar P."/>
            <person name="Natvig D."/>
            <person name="Lalanne C."/>
            <person name="Gautier V."/>
            <person name="Ament-Velasquez S.L."/>
            <person name="Kruys A."/>
            <person name="Hutchinson M.I."/>
            <person name="Powell A.J."/>
            <person name="Barry K."/>
            <person name="Miller A.N."/>
            <person name="Grigoriev I.V."/>
            <person name="Debuchy R."/>
            <person name="Gladieux P."/>
            <person name="Thoren M.H."/>
            <person name="Johannesson H."/>
        </authorList>
    </citation>
    <scope>NUCLEOTIDE SEQUENCE</scope>
    <source>
        <strain evidence="2">CBS 359.72</strain>
    </source>
</reference>
<sequence>MNRSRYVPDPAYSINPYQQQQYGGVPQQPQSQGMMSSQRLSIPSSAYGGPQPGMGQSSIQTSMSPNAMWTANFANGPIIEDLCAPPPPMAMVSPPMNAIHQPMNMAQMHPGAMPHVQNVYGIRQPTPHPFPPGLHHGQAPSMQGMPSSRVVGSYPPYTGQQHGIGIVYPSRQMDPMAMMARPRLETGFAGTVPAAPPANGAAMGQMATPNMNNSPAGEGIPPLTPAEEEALRELLSPDLGNP</sequence>
<feature type="region of interest" description="Disordered" evidence="1">
    <location>
        <begin position="1"/>
        <end position="58"/>
    </location>
</feature>
<organism evidence="2 3">
    <name type="scientific">Corynascus novoguineensis</name>
    <dbReference type="NCBI Taxonomy" id="1126955"/>
    <lineage>
        <taxon>Eukaryota</taxon>
        <taxon>Fungi</taxon>
        <taxon>Dikarya</taxon>
        <taxon>Ascomycota</taxon>
        <taxon>Pezizomycotina</taxon>
        <taxon>Sordariomycetes</taxon>
        <taxon>Sordariomycetidae</taxon>
        <taxon>Sordariales</taxon>
        <taxon>Chaetomiaceae</taxon>
        <taxon>Corynascus</taxon>
    </lineage>
</organism>
<dbReference type="AlphaFoldDB" id="A0AAN7HQ06"/>
<reference evidence="2" key="1">
    <citation type="journal article" date="2023" name="Mol. Phylogenet. Evol.">
        <title>Genome-scale phylogeny and comparative genomics of the fungal order Sordariales.</title>
        <authorList>
            <person name="Hensen N."/>
            <person name="Bonometti L."/>
            <person name="Westerberg I."/>
            <person name="Brannstrom I.O."/>
            <person name="Guillou S."/>
            <person name="Cros-Aarteil S."/>
            <person name="Calhoun S."/>
            <person name="Haridas S."/>
            <person name="Kuo A."/>
            <person name="Mondo S."/>
            <person name="Pangilinan J."/>
            <person name="Riley R."/>
            <person name="LaButti K."/>
            <person name="Andreopoulos B."/>
            <person name="Lipzen A."/>
            <person name="Chen C."/>
            <person name="Yan M."/>
            <person name="Daum C."/>
            <person name="Ng V."/>
            <person name="Clum A."/>
            <person name="Steindorff A."/>
            <person name="Ohm R.A."/>
            <person name="Martin F."/>
            <person name="Silar P."/>
            <person name="Natvig D.O."/>
            <person name="Lalanne C."/>
            <person name="Gautier V."/>
            <person name="Ament-Velasquez S.L."/>
            <person name="Kruys A."/>
            <person name="Hutchinson M.I."/>
            <person name="Powell A.J."/>
            <person name="Barry K."/>
            <person name="Miller A.N."/>
            <person name="Grigoriev I.V."/>
            <person name="Debuchy R."/>
            <person name="Gladieux P."/>
            <person name="Hiltunen Thoren M."/>
            <person name="Johannesson H."/>
        </authorList>
    </citation>
    <scope>NUCLEOTIDE SEQUENCE</scope>
    <source>
        <strain evidence="2">CBS 359.72</strain>
    </source>
</reference>
<accession>A0AAN7HQ06</accession>
<name>A0AAN7HQ06_9PEZI</name>
<evidence type="ECO:0000313" key="2">
    <source>
        <dbReference type="EMBL" id="KAK4247249.1"/>
    </source>
</evidence>
<proteinExistence type="predicted"/>
<feature type="compositionally biased region" description="Low complexity" evidence="1">
    <location>
        <begin position="16"/>
        <end position="38"/>
    </location>
</feature>